<accession>A0A0A9GX28</accession>
<sequence length="93" mass="10948">MKRDTCLLHIRATVQESMEKRWSTETLFMGGIHVAQITYFSLGLFITSFVIMIYALQRMRRRLLLIHNQQSAMATWEMLGRRRVILMLPFAAT</sequence>
<organism evidence="2">
    <name type="scientific">Arundo donax</name>
    <name type="common">Giant reed</name>
    <name type="synonym">Donax arundinaceus</name>
    <dbReference type="NCBI Taxonomy" id="35708"/>
    <lineage>
        <taxon>Eukaryota</taxon>
        <taxon>Viridiplantae</taxon>
        <taxon>Streptophyta</taxon>
        <taxon>Embryophyta</taxon>
        <taxon>Tracheophyta</taxon>
        <taxon>Spermatophyta</taxon>
        <taxon>Magnoliopsida</taxon>
        <taxon>Liliopsida</taxon>
        <taxon>Poales</taxon>
        <taxon>Poaceae</taxon>
        <taxon>PACMAD clade</taxon>
        <taxon>Arundinoideae</taxon>
        <taxon>Arundineae</taxon>
        <taxon>Arundo</taxon>
    </lineage>
</organism>
<dbReference type="EMBL" id="GBRH01169807">
    <property type="protein sequence ID" value="JAE28089.1"/>
    <property type="molecule type" value="Transcribed_RNA"/>
</dbReference>
<protein>
    <submittedName>
        <fullName evidence="2">Uncharacterized protein</fullName>
    </submittedName>
</protein>
<keyword evidence="1" id="KW-0472">Membrane</keyword>
<evidence type="ECO:0000256" key="1">
    <source>
        <dbReference type="SAM" id="Phobius"/>
    </source>
</evidence>
<keyword evidence="1" id="KW-1133">Transmembrane helix</keyword>
<dbReference type="AlphaFoldDB" id="A0A0A9GX28"/>
<keyword evidence="1" id="KW-0812">Transmembrane</keyword>
<proteinExistence type="predicted"/>
<reference evidence="2" key="1">
    <citation type="submission" date="2014-09" db="EMBL/GenBank/DDBJ databases">
        <authorList>
            <person name="Magalhaes I.L.F."/>
            <person name="Oliveira U."/>
            <person name="Santos F.R."/>
            <person name="Vidigal T.H.D.A."/>
            <person name="Brescovit A.D."/>
            <person name="Santos A.J."/>
        </authorList>
    </citation>
    <scope>NUCLEOTIDE SEQUENCE</scope>
    <source>
        <tissue evidence="2">Shoot tissue taken approximately 20 cm above the soil surface</tissue>
    </source>
</reference>
<reference evidence="2" key="2">
    <citation type="journal article" date="2015" name="Data Brief">
        <title>Shoot transcriptome of the giant reed, Arundo donax.</title>
        <authorList>
            <person name="Barrero R.A."/>
            <person name="Guerrero F.D."/>
            <person name="Moolhuijzen P."/>
            <person name="Goolsby J.A."/>
            <person name="Tidwell J."/>
            <person name="Bellgard S.E."/>
            <person name="Bellgard M.I."/>
        </authorList>
    </citation>
    <scope>NUCLEOTIDE SEQUENCE</scope>
    <source>
        <tissue evidence="2">Shoot tissue taken approximately 20 cm above the soil surface</tissue>
    </source>
</reference>
<name>A0A0A9GX28_ARUDO</name>
<feature type="transmembrane region" description="Helical" evidence="1">
    <location>
        <begin position="37"/>
        <end position="56"/>
    </location>
</feature>
<evidence type="ECO:0000313" key="2">
    <source>
        <dbReference type="EMBL" id="JAE28089.1"/>
    </source>
</evidence>